<evidence type="ECO:0000313" key="1">
    <source>
        <dbReference type="EMBL" id="RSN71637.1"/>
    </source>
</evidence>
<gene>
    <name evidence="1" type="ORF">D6D85_15625</name>
</gene>
<dbReference type="EMBL" id="RCOS01000172">
    <property type="protein sequence ID" value="RSN71637.1"/>
    <property type="molecule type" value="Genomic_DNA"/>
</dbReference>
<dbReference type="RefSeq" id="WP_125672889.1">
    <property type="nucleotide sequence ID" value="NZ_RCOS01000172.1"/>
</dbReference>
<organism evidence="1 2">
    <name type="scientific">Candidatus Methanodesulfokora washburnensis</name>
    <dbReference type="NCBI Taxonomy" id="2478471"/>
    <lineage>
        <taxon>Archaea</taxon>
        <taxon>Thermoproteota</taxon>
        <taxon>Candidatus Korarchaeia</taxon>
        <taxon>Candidatus Korarchaeia incertae sedis</taxon>
        <taxon>Candidatus Methanodesulfokora</taxon>
    </lineage>
</organism>
<name>A0A429GCT8_9CREN</name>
<dbReference type="Gene3D" id="1.10.1220.10">
    <property type="entry name" value="Met repressor-like"/>
    <property type="match status" value="1"/>
</dbReference>
<sequence>MSIVEALRAIRNVFGPSNTKMTFKFPKKMADTLREIAKKENTSVSSIVKLAVANYIVEYYRVRGSEVVVLEPLDYPQEDNVKQTDKKYI</sequence>
<comment type="caution">
    <text evidence="1">The sequence shown here is derived from an EMBL/GenBank/DDBJ whole genome shotgun (WGS) entry which is preliminary data.</text>
</comment>
<reference evidence="1 2" key="1">
    <citation type="submission" date="2018-10" db="EMBL/GenBank/DDBJ databases">
        <title>Co-occurring genomic capacity for anaerobic methane metabolism and dissimilatory sulfite reduction discovered in the Korarchaeota.</title>
        <authorList>
            <person name="Mckay L.J."/>
            <person name="Dlakic M."/>
            <person name="Fields M.W."/>
            <person name="Delmont T.O."/>
            <person name="Eren A.M."/>
            <person name="Jay Z.J."/>
            <person name="Klingelsmith K.B."/>
            <person name="Rusch D.B."/>
            <person name="Inskeep W.P."/>
        </authorList>
    </citation>
    <scope>NUCLEOTIDE SEQUENCE [LARGE SCALE GENOMIC DNA]</scope>
    <source>
        <strain evidence="1 2">MDKW</strain>
    </source>
</reference>
<evidence type="ECO:0000313" key="2">
    <source>
        <dbReference type="Proteomes" id="UP000277582"/>
    </source>
</evidence>
<dbReference type="Proteomes" id="UP000277582">
    <property type="component" value="Unassembled WGS sequence"/>
</dbReference>
<proteinExistence type="predicted"/>
<dbReference type="GO" id="GO:0006355">
    <property type="term" value="P:regulation of DNA-templated transcription"/>
    <property type="evidence" value="ECO:0007669"/>
    <property type="project" value="InterPro"/>
</dbReference>
<dbReference type="AlphaFoldDB" id="A0A429GCT8"/>
<keyword evidence="2" id="KW-1185">Reference proteome</keyword>
<accession>A0A429GCT8</accession>
<protein>
    <submittedName>
        <fullName evidence="1">Ribbon-helix-helix protein, CopG family</fullName>
    </submittedName>
</protein>
<dbReference type="InterPro" id="IPR013321">
    <property type="entry name" value="Arc_rbn_hlx_hlx"/>
</dbReference>